<dbReference type="Proteomes" id="UP000007502">
    <property type="component" value="Segment"/>
</dbReference>
<dbReference type="RefSeq" id="YP_004251105.1">
    <property type="nucleotide sequence ID" value="NC_015157.1"/>
</dbReference>
<reference evidence="2 3" key="1">
    <citation type="journal article" date="2011" name="MBio">
        <title>Evidence of a dominant lineage of Vibrio cholerae-specific lytic bacteriophages shed by cholera patients over a 10-year period in Dhaka, Bangladesh.</title>
        <authorList>
            <person name="Seed K.D."/>
            <person name="Bodi K.L."/>
            <person name="Kropinski A.M."/>
            <person name="Ackermann H.W."/>
            <person name="Calderwood S.B."/>
            <person name="Qadri F."/>
            <person name="Camilli A."/>
        </authorList>
    </citation>
    <scope>NUCLEOTIDE SEQUENCE [LARGE SCALE GENOMIC DNA]</scope>
</reference>
<gene>
    <name evidence="2" type="primary">ORF163</name>
</gene>
<sequence length="166" mass="18879">MVVVQKLWKYLTGRSYLTPRKITNVENKFSKVQKIFSVYGYVVSGSGSLFILEYFRGLLGKGEYNFKSRYIVKSDFDFSDTNVYITKKSCGKNHCMEFKVKSEWLPFNYRLLKITKSVIRKRMVVSGSGAAFASGAIEAGATMDEAINIASKLDKFTDDRLQCVIL</sequence>
<dbReference type="GeneID" id="10228643"/>
<keyword evidence="3" id="KW-1185">Reference proteome</keyword>
<feature type="transmembrane region" description="Helical" evidence="1">
    <location>
        <begin position="38"/>
        <end position="59"/>
    </location>
</feature>
<evidence type="ECO:0000256" key="1">
    <source>
        <dbReference type="SAM" id="Phobius"/>
    </source>
</evidence>
<protein>
    <submittedName>
        <fullName evidence="2">Uncharacterized protein ORF163</fullName>
    </submittedName>
</protein>
<evidence type="ECO:0000313" key="2">
    <source>
        <dbReference type="EMBL" id="ADX87980.1"/>
    </source>
</evidence>
<keyword evidence="1" id="KW-1133">Transmembrane helix</keyword>
<accession>F1D1I6</accession>
<keyword evidence="1" id="KW-0472">Membrane</keyword>
<organism evidence="2 3">
    <name type="scientific">Vibrio phage ICP1</name>
    <dbReference type="NCBI Taxonomy" id="979525"/>
    <lineage>
        <taxon>Viruses</taxon>
        <taxon>Duplodnaviria</taxon>
        <taxon>Heunggongvirae</taxon>
        <taxon>Uroviricota</taxon>
        <taxon>Caudoviricetes</taxon>
        <taxon>Mohonavirus</taxon>
        <taxon>Mohonavirus ICP1</taxon>
    </lineage>
</organism>
<dbReference type="KEGG" id="vg:10228643"/>
<proteinExistence type="predicted"/>
<name>F1D1I6_9CAUD</name>
<keyword evidence="1" id="KW-0812">Transmembrane</keyword>
<evidence type="ECO:0000313" key="3">
    <source>
        <dbReference type="Proteomes" id="UP000007502"/>
    </source>
</evidence>
<dbReference type="EMBL" id="HQ641347">
    <property type="protein sequence ID" value="ADX87980.1"/>
    <property type="molecule type" value="Genomic_DNA"/>
</dbReference>